<evidence type="ECO:0000313" key="2">
    <source>
        <dbReference type="Proteomes" id="UP000526184"/>
    </source>
</evidence>
<accession>A0A7Z0PE16</accession>
<dbReference type="Proteomes" id="UP000526184">
    <property type="component" value="Unassembled WGS sequence"/>
</dbReference>
<dbReference type="RefSeq" id="WP_067320276.1">
    <property type="nucleotide sequence ID" value="NZ_CBCRWS010000003.1"/>
</dbReference>
<sequence>MKKIFLLFAFISLNSFSYTRLSSDEYLGGIFTSKATKEIMKDAFDYENDLAVVSDRMVTIEDVKIDAISGLQNSIYDYSYSKLKTLLEETKLSGTNFDYETMKLIAEEVAKEIVENKKYTISKTVEIQNTNKYLSLAKISREEVSKITVEKFRKRLFNVVQRLNDIYHELGK</sequence>
<comment type="caution">
    <text evidence="1">The sequence shown here is derived from an EMBL/GenBank/DDBJ whole genome shotgun (WGS) entry which is preliminary data.</text>
</comment>
<gene>
    <name evidence="1" type="ORF">HP397_01215</name>
</gene>
<proteinExistence type="predicted"/>
<dbReference type="OrthoDB" id="95435at2"/>
<organism evidence="1 2">
    <name type="scientific">Streptobacillus felis</name>
    <dbReference type="NCBI Taxonomy" id="1384509"/>
    <lineage>
        <taxon>Bacteria</taxon>
        <taxon>Fusobacteriati</taxon>
        <taxon>Fusobacteriota</taxon>
        <taxon>Fusobacteriia</taxon>
        <taxon>Fusobacteriales</taxon>
        <taxon>Leptotrichiaceae</taxon>
        <taxon>Streptobacillus</taxon>
    </lineage>
</organism>
<protein>
    <submittedName>
        <fullName evidence="1">Uncharacterized protein</fullName>
    </submittedName>
</protein>
<dbReference type="EMBL" id="JABMKT010000003">
    <property type="protein sequence ID" value="NYV27447.1"/>
    <property type="molecule type" value="Genomic_DNA"/>
</dbReference>
<keyword evidence="2" id="KW-1185">Reference proteome</keyword>
<evidence type="ECO:0000313" key="1">
    <source>
        <dbReference type="EMBL" id="NYV27447.1"/>
    </source>
</evidence>
<dbReference type="AlphaFoldDB" id="A0A7Z0PE16"/>
<reference evidence="1 2" key="1">
    <citation type="submission" date="2020-05" db="EMBL/GenBank/DDBJ databases">
        <title>Streptobacillus felis strain LHL191014123.</title>
        <authorList>
            <person name="Fawzy A."/>
            <person name="Rau J."/>
            <person name="Risse K."/>
            <person name="Schauerte N."/>
            <person name="Geiger C."/>
            <person name="Blom J."/>
            <person name="Imirzalioglu C."/>
            <person name="Falgenhauer J."/>
            <person name="Bach A."/>
            <person name="Herden C."/>
            <person name="Eisenberg T."/>
        </authorList>
    </citation>
    <scope>NUCLEOTIDE SEQUENCE [LARGE SCALE GENOMIC DNA]</scope>
    <source>
        <strain evidence="1 2">LHL191014123</strain>
    </source>
</reference>
<name>A0A7Z0PE16_9FUSO</name>